<organism evidence="7 8">
    <name type="scientific">Amycolatopsis cihanbeyliensis</name>
    <dbReference type="NCBI Taxonomy" id="1128664"/>
    <lineage>
        <taxon>Bacteria</taxon>
        <taxon>Bacillati</taxon>
        <taxon>Actinomycetota</taxon>
        <taxon>Actinomycetes</taxon>
        <taxon>Pseudonocardiales</taxon>
        <taxon>Pseudonocardiaceae</taxon>
        <taxon>Amycolatopsis</taxon>
    </lineage>
</organism>
<dbReference type="Pfam" id="PF03466">
    <property type="entry name" value="LysR_substrate"/>
    <property type="match status" value="1"/>
</dbReference>
<evidence type="ECO:0000256" key="2">
    <source>
        <dbReference type="ARBA" id="ARBA00023015"/>
    </source>
</evidence>
<dbReference type="InterPro" id="IPR005119">
    <property type="entry name" value="LysR_subst-bd"/>
</dbReference>
<keyword evidence="2" id="KW-0805">Transcription regulation</keyword>
<protein>
    <submittedName>
        <fullName evidence="7">DNA-binding transcriptional LysR family regulator</fullName>
    </submittedName>
</protein>
<dbReference type="Proteomes" id="UP000320876">
    <property type="component" value="Unassembled WGS sequence"/>
</dbReference>
<evidence type="ECO:0000256" key="5">
    <source>
        <dbReference type="SAM" id="MobiDB-lite"/>
    </source>
</evidence>
<name>A0A542DP39_AMYCI</name>
<reference evidence="7 8" key="1">
    <citation type="submission" date="2019-06" db="EMBL/GenBank/DDBJ databases">
        <title>Sequencing the genomes of 1000 actinobacteria strains.</title>
        <authorList>
            <person name="Klenk H.-P."/>
        </authorList>
    </citation>
    <scope>NUCLEOTIDE SEQUENCE [LARGE SCALE GENOMIC DNA]</scope>
    <source>
        <strain evidence="7 8">DSM 45679</strain>
    </source>
</reference>
<dbReference type="RefSeq" id="WP_142000457.1">
    <property type="nucleotide sequence ID" value="NZ_VFML01000001.1"/>
</dbReference>
<sequence length="323" mass="34422">MTDEKADWQLAGDLAPGLALLGVLERTGNLTRAAELLGIPQPTASRRLAALAERVGAPLTAAHGRGIRLTRVGALLAGTAEQALTVLHGGIRQVREEISPERGRVVLGFLHLLGRSYVPELLRRFRTEQPGIRFGLVQGSRQDVLDGLIRHTIDLALVAPVPVHDPALRGHRLDEQELFLSVPATHRLAGRAAVAMSELSAEPFVLLEPGYGLRQITDRLCAAAGFQPEVAFEGQESDTVRGLVAAGFGVALLPRFEPSPPVGVVELPLRPRVTRSIGLAWPADQEPTPAVAAFREFVTGAQPETSSTSVRAANPVPPGTTSE</sequence>
<evidence type="ECO:0000256" key="1">
    <source>
        <dbReference type="ARBA" id="ARBA00009437"/>
    </source>
</evidence>
<dbReference type="EMBL" id="VFML01000001">
    <property type="protein sequence ID" value="TQJ04827.1"/>
    <property type="molecule type" value="Genomic_DNA"/>
</dbReference>
<feature type="compositionally biased region" description="Polar residues" evidence="5">
    <location>
        <begin position="302"/>
        <end position="311"/>
    </location>
</feature>
<dbReference type="GO" id="GO:0003700">
    <property type="term" value="F:DNA-binding transcription factor activity"/>
    <property type="evidence" value="ECO:0007669"/>
    <property type="project" value="InterPro"/>
</dbReference>
<dbReference type="SUPFAM" id="SSF46785">
    <property type="entry name" value="Winged helix' DNA-binding domain"/>
    <property type="match status" value="1"/>
</dbReference>
<comment type="caution">
    <text evidence="7">The sequence shown here is derived from an EMBL/GenBank/DDBJ whole genome shotgun (WGS) entry which is preliminary data.</text>
</comment>
<evidence type="ECO:0000313" key="7">
    <source>
        <dbReference type="EMBL" id="TQJ04827.1"/>
    </source>
</evidence>
<dbReference type="SUPFAM" id="SSF53850">
    <property type="entry name" value="Periplasmic binding protein-like II"/>
    <property type="match status" value="1"/>
</dbReference>
<dbReference type="PANTHER" id="PTHR30346:SF28">
    <property type="entry name" value="HTH-TYPE TRANSCRIPTIONAL REGULATOR CYNR"/>
    <property type="match status" value="1"/>
</dbReference>
<dbReference type="Gene3D" id="1.10.10.10">
    <property type="entry name" value="Winged helix-like DNA-binding domain superfamily/Winged helix DNA-binding domain"/>
    <property type="match status" value="1"/>
</dbReference>
<dbReference type="GO" id="GO:0003677">
    <property type="term" value="F:DNA binding"/>
    <property type="evidence" value="ECO:0007669"/>
    <property type="project" value="UniProtKB-KW"/>
</dbReference>
<comment type="similarity">
    <text evidence="1">Belongs to the LysR transcriptional regulatory family.</text>
</comment>
<dbReference type="InterPro" id="IPR036388">
    <property type="entry name" value="WH-like_DNA-bd_sf"/>
</dbReference>
<gene>
    <name evidence="7" type="ORF">FB471_4636</name>
</gene>
<dbReference type="Gene3D" id="3.40.190.290">
    <property type="match status" value="1"/>
</dbReference>
<keyword evidence="3 7" id="KW-0238">DNA-binding</keyword>
<accession>A0A542DP39</accession>
<evidence type="ECO:0000256" key="4">
    <source>
        <dbReference type="ARBA" id="ARBA00023163"/>
    </source>
</evidence>
<evidence type="ECO:0000256" key="3">
    <source>
        <dbReference type="ARBA" id="ARBA00023125"/>
    </source>
</evidence>
<feature type="domain" description="HTH lysR-type" evidence="6">
    <location>
        <begin position="24"/>
        <end position="70"/>
    </location>
</feature>
<dbReference type="GO" id="GO:0032993">
    <property type="term" value="C:protein-DNA complex"/>
    <property type="evidence" value="ECO:0007669"/>
    <property type="project" value="TreeGrafter"/>
</dbReference>
<keyword evidence="4" id="KW-0804">Transcription</keyword>
<proteinExistence type="inferred from homology"/>
<dbReference type="PROSITE" id="PS50931">
    <property type="entry name" value="HTH_LYSR"/>
    <property type="match status" value="1"/>
</dbReference>
<dbReference type="InterPro" id="IPR000847">
    <property type="entry name" value="LysR_HTH_N"/>
</dbReference>
<dbReference type="PANTHER" id="PTHR30346">
    <property type="entry name" value="TRANSCRIPTIONAL DUAL REGULATOR HCAR-RELATED"/>
    <property type="match status" value="1"/>
</dbReference>
<keyword evidence="8" id="KW-1185">Reference proteome</keyword>
<dbReference type="AlphaFoldDB" id="A0A542DP39"/>
<feature type="region of interest" description="Disordered" evidence="5">
    <location>
        <begin position="300"/>
        <end position="323"/>
    </location>
</feature>
<dbReference type="CDD" id="cd08434">
    <property type="entry name" value="PBP2_GltC_like"/>
    <property type="match status" value="1"/>
</dbReference>
<evidence type="ECO:0000313" key="8">
    <source>
        <dbReference type="Proteomes" id="UP000320876"/>
    </source>
</evidence>
<dbReference type="OrthoDB" id="9803735at2"/>
<evidence type="ECO:0000259" key="6">
    <source>
        <dbReference type="PROSITE" id="PS50931"/>
    </source>
</evidence>
<dbReference type="Pfam" id="PF00126">
    <property type="entry name" value="HTH_1"/>
    <property type="match status" value="1"/>
</dbReference>
<dbReference type="InterPro" id="IPR036390">
    <property type="entry name" value="WH_DNA-bd_sf"/>
</dbReference>